<name>Q731R9_BACC1</name>
<dbReference type="HOGENOM" id="CLU_3265176_0_0_9"/>
<evidence type="ECO:0000313" key="1">
    <source>
        <dbReference type="EMBL" id="AAS42998.1"/>
    </source>
</evidence>
<dbReference type="KEGG" id="bca:BCE_4096"/>
<accession>Q731R9</accession>
<organism evidence="1 2">
    <name type="scientific">Bacillus cereus (strain ATCC 10987 / NRS 248)</name>
    <dbReference type="NCBI Taxonomy" id="222523"/>
    <lineage>
        <taxon>Bacteria</taxon>
        <taxon>Bacillati</taxon>
        <taxon>Bacillota</taxon>
        <taxon>Bacilli</taxon>
        <taxon>Bacillales</taxon>
        <taxon>Bacillaceae</taxon>
        <taxon>Bacillus</taxon>
        <taxon>Bacillus cereus group</taxon>
    </lineage>
</organism>
<reference evidence="1 2" key="1">
    <citation type="journal article" date="2004" name="Nucleic Acids Res.">
        <title>The genome sequence of Bacillus cereus ATCC 10987 reveals metabolic adaptations and a large plasmid related to Bacillus anthracis pXO1.</title>
        <authorList>
            <person name="Rasko D.A."/>
            <person name="Ravel J."/>
            <person name="Okstad O.A."/>
            <person name="Helgason E."/>
            <person name="Cer R.Z."/>
            <person name="Jiang L."/>
            <person name="Shores K.A."/>
            <person name="Fouts D.E."/>
            <person name="Tourasse N.J."/>
            <person name="Angiuoli S.V."/>
            <person name="Kolonay J."/>
            <person name="Nelson W.C."/>
            <person name="Kolsto A.-B."/>
            <person name="Fraser C.M."/>
            <person name="Read T.D."/>
        </authorList>
    </citation>
    <scope>NUCLEOTIDE SEQUENCE [LARGE SCALE GENOMIC DNA]</scope>
    <source>
        <strain evidence="2">ATCC 10987 / NRS 248</strain>
    </source>
</reference>
<sequence length="41" mass="4737">MIVVSTSNLLQKRFFTMLYKDMKVGTSISIIVFGHESGYFF</sequence>
<dbReference type="EMBL" id="AE017194">
    <property type="protein sequence ID" value="AAS42998.1"/>
    <property type="molecule type" value="Genomic_DNA"/>
</dbReference>
<evidence type="ECO:0000313" key="2">
    <source>
        <dbReference type="Proteomes" id="UP000002527"/>
    </source>
</evidence>
<proteinExistence type="predicted"/>
<dbReference type="Proteomes" id="UP000002527">
    <property type="component" value="Chromosome"/>
</dbReference>
<protein>
    <submittedName>
        <fullName evidence="1">Uncharacterized protein</fullName>
    </submittedName>
</protein>
<dbReference type="AlphaFoldDB" id="Q731R9"/>
<gene>
    <name evidence="1" type="ordered locus">BCE_4096</name>
</gene>